<keyword evidence="8" id="KW-0966">Cell projection</keyword>
<dbReference type="InterPro" id="IPR011992">
    <property type="entry name" value="EF-hand-dom_pair"/>
</dbReference>
<dbReference type="PROSITE" id="PS00018">
    <property type="entry name" value="EF_HAND_1"/>
    <property type="match status" value="2"/>
</dbReference>
<dbReference type="CTD" id="151651"/>
<accession>A0A8B7Z090</accession>
<dbReference type="RefSeq" id="XP_022098377.1">
    <property type="nucleotide sequence ID" value="XM_022242685.1"/>
</dbReference>
<evidence type="ECO:0000256" key="8">
    <source>
        <dbReference type="ARBA" id="ARBA00023273"/>
    </source>
</evidence>
<dbReference type="OMA" id="DKVVREY"/>
<comment type="subcellular location">
    <subcellularLocation>
        <location evidence="1">Cytoplasm</location>
        <location evidence="1">Cytoskeleton</location>
        <location evidence="1">Flagellum axoneme</location>
    </subcellularLocation>
</comment>
<dbReference type="InterPro" id="IPR057428">
    <property type="entry name" value="EFHB_EF-hand_C"/>
</dbReference>
<dbReference type="PROSITE" id="PS50222">
    <property type="entry name" value="EF_HAND_2"/>
    <property type="match status" value="2"/>
</dbReference>
<dbReference type="Gene3D" id="1.10.238.10">
    <property type="entry name" value="EF-hand"/>
    <property type="match status" value="1"/>
</dbReference>
<evidence type="ECO:0000313" key="12">
    <source>
        <dbReference type="RefSeq" id="XP_022098377.1"/>
    </source>
</evidence>
<evidence type="ECO:0000256" key="9">
    <source>
        <dbReference type="SAM" id="MobiDB-lite"/>
    </source>
</evidence>
<feature type="compositionally biased region" description="Basic and acidic residues" evidence="9">
    <location>
        <begin position="137"/>
        <end position="150"/>
    </location>
</feature>
<dbReference type="CDD" id="cd00051">
    <property type="entry name" value="EFh"/>
    <property type="match status" value="1"/>
</dbReference>
<sequence>MENRTGPAGEGSTAVMEDSAPNPLNTQRSRSAPSTRQASQPTIGSNSGKFKDRNPDMTAAGKLITMEGETTRDCLDIERVQTPDQVKKFRNFTQPEPQVRRVFYGKALDPDVASTVNHGVKTKASLFAGDLINPDPKSRFTQRLEDKKESSLYLSKQKAPLGTSHDQRKGLPKGMDKYQETFGVKNVFDVTAGELVSPTKTYQQVMEESEKGRDLYKLTHHEFLVGEAVDRNYDWSRYPKEGMFGIATPHDNDGKHVANTLKWLRNDQLDKGTKVVSKRVDDFRERTQPQLGLVHDPIKDTLHVPPDHSFGVLIKPDEFGAGDLMHGRSQESYLRGKDRDRGLLAAVRQQLKKANYHNFNDLQAAFNHYDKNSDGKIDIQELRSCCSQFSLPIEPELLEQLIDYCDSNQDGYIDHTEFANFLNWKDKMQQGSERPEQGAEDVERLKKQIDRSIGEHRTSASMINAVVGGVSTRDYRTYGIPTIRSDLAAPKIKRISDNKNYGDESDAFGLINPSIYSNRGVYEKDFFKSRPQSQIKDIFTSVGVQMDNDTFQKLWEVASSRADNGQVSVESFRSVLDEVQAIQCAESS</sequence>
<keyword evidence="7" id="KW-0206">Cytoskeleton</keyword>
<gene>
    <name evidence="12" type="primary">LOC110983432</name>
</gene>
<evidence type="ECO:0000256" key="4">
    <source>
        <dbReference type="ARBA" id="ARBA00022837"/>
    </source>
</evidence>
<evidence type="ECO:0000256" key="5">
    <source>
        <dbReference type="ARBA" id="ARBA00022846"/>
    </source>
</evidence>
<dbReference type="SMART" id="SM00054">
    <property type="entry name" value="EFh"/>
    <property type="match status" value="2"/>
</dbReference>
<keyword evidence="6" id="KW-0969">Cilium</keyword>
<dbReference type="PANTHER" id="PTHR12086:SF12">
    <property type="entry name" value="EF-HAND DOMAIN-CONTAINING FAMILY MEMBER B"/>
    <property type="match status" value="1"/>
</dbReference>
<dbReference type="InterPro" id="IPR002048">
    <property type="entry name" value="EF_hand_dom"/>
</dbReference>
<feature type="region of interest" description="Disordered" evidence="9">
    <location>
        <begin position="137"/>
        <end position="172"/>
    </location>
</feature>
<dbReference type="OrthoDB" id="2096280at2759"/>
<keyword evidence="2" id="KW-0963">Cytoplasm</keyword>
<evidence type="ECO:0000256" key="7">
    <source>
        <dbReference type="ARBA" id="ARBA00023212"/>
    </source>
</evidence>
<dbReference type="GeneID" id="110983432"/>
<evidence type="ECO:0000256" key="2">
    <source>
        <dbReference type="ARBA" id="ARBA00022490"/>
    </source>
</evidence>
<evidence type="ECO:0000256" key="3">
    <source>
        <dbReference type="ARBA" id="ARBA00022737"/>
    </source>
</evidence>
<evidence type="ECO:0000256" key="1">
    <source>
        <dbReference type="ARBA" id="ARBA00004611"/>
    </source>
</evidence>
<dbReference type="Proteomes" id="UP000694845">
    <property type="component" value="Unplaced"/>
</dbReference>
<dbReference type="PANTHER" id="PTHR12086">
    <property type="entry name" value="EF-HAND DOMAIN C-TERMINAL CONTAINING PROTEIN"/>
    <property type="match status" value="1"/>
</dbReference>
<evidence type="ECO:0000259" key="10">
    <source>
        <dbReference type="PROSITE" id="PS50222"/>
    </source>
</evidence>
<proteinExistence type="predicted"/>
<feature type="compositionally biased region" description="Polar residues" evidence="9">
    <location>
        <begin position="22"/>
        <end position="48"/>
    </location>
</feature>
<feature type="domain" description="EF-hand" evidence="10">
    <location>
        <begin position="357"/>
        <end position="392"/>
    </location>
</feature>
<keyword evidence="4" id="KW-0106">Calcium</keyword>
<name>A0A8B7Z090_ACAPL</name>
<dbReference type="Pfam" id="PF13499">
    <property type="entry name" value="EF-hand_7"/>
    <property type="match status" value="1"/>
</dbReference>
<protein>
    <submittedName>
        <fullName evidence="12">EF-hand domain-containing family member B-like isoform X1</fullName>
    </submittedName>
</protein>
<keyword evidence="5" id="KW-0282">Flagellum</keyword>
<dbReference type="Pfam" id="PF25325">
    <property type="entry name" value="EF-hand_EFHB_C"/>
    <property type="match status" value="1"/>
</dbReference>
<keyword evidence="3" id="KW-0677">Repeat</keyword>
<reference evidence="12" key="1">
    <citation type="submission" date="2025-08" db="UniProtKB">
        <authorList>
            <consortium name="RefSeq"/>
        </authorList>
    </citation>
    <scope>IDENTIFICATION</scope>
</reference>
<dbReference type="InterPro" id="IPR018247">
    <property type="entry name" value="EF_Hand_1_Ca_BS"/>
</dbReference>
<feature type="region of interest" description="Disordered" evidence="9">
    <location>
        <begin position="1"/>
        <end position="56"/>
    </location>
</feature>
<organism evidence="11 12">
    <name type="scientific">Acanthaster planci</name>
    <name type="common">Crown-of-thorns starfish</name>
    <dbReference type="NCBI Taxonomy" id="133434"/>
    <lineage>
        <taxon>Eukaryota</taxon>
        <taxon>Metazoa</taxon>
        <taxon>Echinodermata</taxon>
        <taxon>Eleutherozoa</taxon>
        <taxon>Asterozoa</taxon>
        <taxon>Asteroidea</taxon>
        <taxon>Valvatacea</taxon>
        <taxon>Valvatida</taxon>
        <taxon>Acanthasteridae</taxon>
        <taxon>Acanthaster</taxon>
    </lineage>
</organism>
<dbReference type="SUPFAM" id="SSF47473">
    <property type="entry name" value="EF-hand"/>
    <property type="match status" value="1"/>
</dbReference>
<dbReference type="AlphaFoldDB" id="A0A8B7Z090"/>
<dbReference type="GO" id="GO:0005509">
    <property type="term" value="F:calcium ion binding"/>
    <property type="evidence" value="ECO:0007669"/>
    <property type="project" value="InterPro"/>
</dbReference>
<feature type="domain" description="EF-hand" evidence="10">
    <location>
        <begin position="393"/>
        <end position="428"/>
    </location>
</feature>
<evidence type="ECO:0000313" key="11">
    <source>
        <dbReference type="Proteomes" id="UP000694845"/>
    </source>
</evidence>
<dbReference type="InterPro" id="IPR040193">
    <property type="entry name" value="EFHC1/EFHC2/EFHB"/>
</dbReference>
<keyword evidence="11" id="KW-1185">Reference proteome</keyword>
<dbReference type="KEGG" id="aplc:110983432"/>
<evidence type="ECO:0000256" key="6">
    <source>
        <dbReference type="ARBA" id="ARBA00023069"/>
    </source>
</evidence>